<evidence type="ECO:0000256" key="4">
    <source>
        <dbReference type="PROSITE-ProRule" id="PRU01161"/>
    </source>
</evidence>
<name>A0A921IR88_9ACTN</name>
<dbReference type="InterPro" id="IPR002641">
    <property type="entry name" value="PNPLA_dom"/>
</dbReference>
<proteinExistence type="predicted"/>
<sequence length="290" mass="32392">MAATEQGARPSVGVVLEGGGFRGMYTSGVIDVWMERGLTADATVGVSAGATFGCNFKSRQIGRARRYNKKYCADPRYASLRNWIFKGDLFSRDFAYGELPWKLDVFDSATFAADPMRFTVVATDINAGCAVYHDLGPGDVGDIEWIRASASIPMVSHPVQLEGRELLDGGIADSIPVAWMLEQGYDRTVVVLTQPEGYRKEPNSLMPLLRIWLRRYPKLIELLADRHVRYNETLDAIARLEREGAVFVVRPSESVKMPMMVRDPEILEHAYQVGRADAQKTFDSLLDYLS</sequence>
<gene>
    <name evidence="6" type="ORF">K8U80_04175</name>
</gene>
<dbReference type="Proteomes" id="UP000746751">
    <property type="component" value="Unassembled WGS sequence"/>
</dbReference>
<evidence type="ECO:0000256" key="1">
    <source>
        <dbReference type="ARBA" id="ARBA00022801"/>
    </source>
</evidence>
<dbReference type="PANTHER" id="PTHR14226">
    <property type="entry name" value="NEUROPATHY TARGET ESTERASE/SWISS CHEESE D.MELANOGASTER"/>
    <property type="match status" value="1"/>
</dbReference>
<accession>A0A921IR88</accession>
<dbReference type="AlphaFoldDB" id="A0A921IR88"/>
<evidence type="ECO:0000313" key="7">
    <source>
        <dbReference type="Proteomes" id="UP000746751"/>
    </source>
</evidence>
<feature type="active site" description="Nucleophile" evidence="4">
    <location>
        <position position="47"/>
    </location>
</feature>
<dbReference type="GO" id="GO:0016042">
    <property type="term" value="P:lipid catabolic process"/>
    <property type="evidence" value="ECO:0007669"/>
    <property type="project" value="UniProtKB-UniRule"/>
</dbReference>
<dbReference type="PROSITE" id="PS51635">
    <property type="entry name" value="PNPLA"/>
    <property type="match status" value="1"/>
</dbReference>
<reference evidence="6" key="1">
    <citation type="journal article" date="2021" name="PeerJ">
        <title>Extensive microbial diversity within the chicken gut microbiome revealed by metagenomics and culture.</title>
        <authorList>
            <person name="Gilroy R."/>
            <person name="Ravi A."/>
            <person name="Getino M."/>
            <person name="Pursley I."/>
            <person name="Horton D.L."/>
            <person name="Alikhan N.F."/>
            <person name="Baker D."/>
            <person name="Gharbi K."/>
            <person name="Hall N."/>
            <person name="Watson M."/>
            <person name="Adriaenssens E.M."/>
            <person name="Foster-Nyarko E."/>
            <person name="Jarju S."/>
            <person name="Secka A."/>
            <person name="Antonio M."/>
            <person name="Oren A."/>
            <person name="Chaudhuri R.R."/>
            <person name="La Ragione R."/>
            <person name="Hildebrand F."/>
            <person name="Pallen M.J."/>
        </authorList>
    </citation>
    <scope>NUCLEOTIDE SEQUENCE</scope>
    <source>
        <strain evidence="6">ChiGjej2B2-7701</strain>
    </source>
</reference>
<feature type="short sequence motif" description="GXGXXG" evidence="4">
    <location>
        <begin position="18"/>
        <end position="23"/>
    </location>
</feature>
<feature type="short sequence motif" description="DGA/G" evidence="4">
    <location>
        <begin position="168"/>
        <end position="170"/>
    </location>
</feature>
<dbReference type="InterPro" id="IPR016035">
    <property type="entry name" value="Acyl_Trfase/lysoPLipase"/>
</dbReference>
<evidence type="ECO:0000256" key="2">
    <source>
        <dbReference type="ARBA" id="ARBA00022963"/>
    </source>
</evidence>
<feature type="active site" description="Proton acceptor" evidence="4">
    <location>
        <position position="168"/>
    </location>
</feature>
<evidence type="ECO:0000256" key="3">
    <source>
        <dbReference type="ARBA" id="ARBA00023098"/>
    </source>
</evidence>
<dbReference type="EMBL" id="DYVF01000029">
    <property type="protein sequence ID" value="HJG30577.1"/>
    <property type="molecule type" value="Genomic_DNA"/>
</dbReference>
<keyword evidence="2 4" id="KW-0442">Lipid degradation</keyword>
<dbReference type="Gene3D" id="3.40.1090.10">
    <property type="entry name" value="Cytosolic phospholipase A2 catalytic domain"/>
    <property type="match status" value="2"/>
</dbReference>
<dbReference type="SUPFAM" id="SSF52151">
    <property type="entry name" value="FabD/lysophospholipase-like"/>
    <property type="match status" value="1"/>
</dbReference>
<feature type="short sequence motif" description="GXSXG" evidence="4">
    <location>
        <begin position="45"/>
        <end position="49"/>
    </location>
</feature>
<comment type="caution">
    <text evidence="6">The sequence shown here is derived from an EMBL/GenBank/DDBJ whole genome shotgun (WGS) entry which is preliminary data.</text>
</comment>
<evidence type="ECO:0000259" key="5">
    <source>
        <dbReference type="PROSITE" id="PS51635"/>
    </source>
</evidence>
<dbReference type="CDD" id="cd07208">
    <property type="entry name" value="Pat_hypo_Ecoli_yjju_like"/>
    <property type="match status" value="1"/>
</dbReference>
<dbReference type="InterPro" id="IPR037483">
    <property type="entry name" value="YjjU-like"/>
</dbReference>
<keyword evidence="1 4" id="KW-0378">Hydrolase</keyword>
<dbReference type="InterPro" id="IPR050301">
    <property type="entry name" value="NTE"/>
</dbReference>
<keyword evidence="3 4" id="KW-0443">Lipid metabolism</keyword>
<protein>
    <submittedName>
        <fullName evidence="6">Patatin family protein</fullName>
    </submittedName>
</protein>
<dbReference type="Pfam" id="PF19890">
    <property type="entry name" value="DUF6363"/>
    <property type="match status" value="1"/>
</dbReference>
<reference evidence="6" key="2">
    <citation type="submission" date="2021-09" db="EMBL/GenBank/DDBJ databases">
        <authorList>
            <person name="Gilroy R."/>
        </authorList>
    </citation>
    <scope>NUCLEOTIDE SEQUENCE</scope>
    <source>
        <strain evidence="6">ChiGjej2B2-7701</strain>
    </source>
</reference>
<feature type="domain" description="PNPLA" evidence="5">
    <location>
        <begin position="14"/>
        <end position="181"/>
    </location>
</feature>
<organism evidence="6 7">
    <name type="scientific">Collinsella ihumii</name>
    <dbReference type="NCBI Taxonomy" id="1720204"/>
    <lineage>
        <taxon>Bacteria</taxon>
        <taxon>Bacillati</taxon>
        <taxon>Actinomycetota</taxon>
        <taxon>Coriobacteriia</taxon>
        <taxon>Coriobacteriales</taxon>
        <taxon>Coriobacteriaceae</taxon>
        <taxon>Collinsella</taxon>
    </lineage>
</organism>
<dbReference type="InterPro" id="IPR045943">
    <property type="entry name" value="DUF6363"/>
</dbReference>
<dbReference type="PANTHER" id="PTHR14226:SF25">
    <property type="entry name" value="PHOSPHOESTERASE"/>
    <property type="match status" value="1"/>
</dbReference>
<evidence type="ECO:0000313" key="6">
    <source>
        <dbReference type="EMBL" id="HJG30577.1"/>
    </source>
</evidence>
<dbReference type="GO" id="GO:0016787">
    <property type="term" value="F:hydrolase activity"/>
    <property type="evidence" value="ECO:0007669"/>
    <property type="project" value="UniProtKB-UniRule"/>
</dbReference>
<dbReference type="Pfam" id="PF01734">
    <property type="entry name" value="Patatin"/>
    <property type="match status" value="1"/>
</dbReference>